<comment type="caution">
    <text evidence="4">The sequence shown here is derived from an EMBL/GenBank/DDBJ whole genome shotgun (WGS) entry which is preliminary data.</text>
</comment>
<dbReference type="InterPro" id="IPR001647">
    <property type="entry name" value="HTH_TetR"/>
</dbReference>
<feature type="domain" description="HTH tetR-type" evidence="3">
    <location>
        <begin position="10"/>
        <end position="70"/>
    </location>
</feature>
<evidence type="ECO:0000313" key="5">
    <source>
        <dbReference type="Proteomes" id="UP000297454"/>
    </source>
</evidence>
<feature type="DNA-binding region" description="H-T-H motif" evidence="2">
    <location>
        <begin position="33"/>
        <end position="52"/>
    </location>
</feature>
<organism evidence="4 5">
    <name type="scientific">Helcococcus ovis</name>
    <dbReference type="NCBI Taxonomy" id="72026"/>
    <lineage>
        <taxon>Bacteria</taxon>
        <taxon>Bacillati</taxon>
        <taxon>Bacillota</taxon>
        <taxon>Tissierellia</taxon>
        <taxon>Tissierellales</taxon>
        <taxon>Peptoniphilaceae</taxon>
        <taxon>Helcococcus</taxon>
    </lineage>
</organism>
<keyword evidence="5" id="KW-1185">Reference proteome</keyword>
<dbReference type="SUPFAM" id="SSF46689">
    <property type="entry name" value="Homeodomain-like"/>
    <property type="match status" value="1"/>
</dbReference>
<dbReference type="InterPro" id="IPR050624">
    <property type="entry name" value="HTH-type_Tx_Regulator"/>
</dbReference>
<gene>
    <name evidence="4" type="ORF">EQF91_00180</name>
</gene>
<evidence type="ECO:0000313" key="4">
    <source>
        <dbReference type="EMBL" id="TFF67651.1"/>
    </source>
</evidence>
<dbReference type="EMBL" id="SCFR01000001">
    <property type="protein sequence ID" value="TFF67651.1"/>
    <property type="molecule type" value="Genomic_DNA"/>
</dbReference>
<dbReference type="PANTHER" id="PTHR43479">
    <property type="entry name" value="ACREF/ENVCD OPERON REPRESSOR-RELATED"/>
    <property type="match status" value="1"/>
</dbReference>
<dbReference type="PANTHER" id="PTHR43479:SF11">
    <property type="entry name" value="ACREF_ENVCD OPERON REPRESSOR-RELATED"/>
    <property type="match status" value="1"/>
</dbReference>
<evidence type="ECO:0000256" key="1">
    <source>
        <dbReference type="ARBA" id="ARBA00023125"/>
    </source>
</evidence>
<dbReference type="Pfam" id="PF00440">
    <property type="entry name" value="TetR_N"/>
    <property type="match status" value="1"/>
</dbReference>
<dbReference type="InterPro" id="IPR009057">
    <property type="entry name" value="Homeodomain-like_sf"/>
</dbReference>
<sequence length="201" mass="23215">MCAAKRLGEAERRKEIMDSAAKVIAEKGFEKTTMEEIIAGTSLSKGGVYHYYGSVIEIFRDIMINGNKYRDEIIREHLAKSHKNVTKEFMAKELVTKIIDDNPYIPLYVEFLIAKKRNPELSNLMIELQEQTKERLKTVMNEEPRWITDSNIFQLVTDFVNAMILASNVLEARENLTKNRHILEKMIICIFENGGTENEVL</sequence>
<evidence type="ECO:0000256" key="2">
    <source>
        <dbReference type="PROSITE-ProRule" id="PRU00335"/>
    </source>
</evidence>
<keyword evidence="1 2" id="KW-0238">DNA-binding</keyword>
<dbReference type="PROSITE" id="PS50977">
    <property type="entry name" value="HTH_TETR_2"/>
    <property type="match status" value="1"/>
</dbReference>
<name>A0A4V3IYJ0_9FIRM</name>
<dbReference type="RefSeq" id="WP_134744027.1">
    <property type="nucleotide sequence ID" value="NZ_CP119762.1"/>
</dbReference>
<dbReference type="GO" id="GO:0003677">
    <property type="term" value="F:DNA binding"/>
    <property type="evidence" value="ECO:0007669"/>
    <property type="project" value="UniProtKB-UniRule"/>
</dbReference>
<dbReference type="Gene3D" id="1.10.357.10">
    <property type="entry name" value="Tetracycline Repressor, domain 2"/>
    <property type="match status" value="1"/>
</dbReference>
<dbReference type="AlphaFoldDB" id="A0A4V3IYJ0"/>
<reference evidence="4 5" key="1">
    <citation type="submission" date="2019-01" db="EMBL/GenBank/DDBJ databases">
        <title>Draft Genome Sequences of Helcococcus ovis Strains Isolated from the Uterus and Vagina of Dairy Cows with Metritis.</title>
        <authorList>
            <person name="Cunha F."/>
            <person name="Jeon S.J."/>
            <person name="Kutzer P."/>
            <person name="Galvao K.N."/>
        </authorList>
    </citation>
    <scope>NUCLEOTIDE SEQUENCE [LARGE SCALE GENOMIC DNA]</scope>
    <source>
        <strain evidence="4 5">KG-37</strain>
    </source>
</reference>
<accession>A0A4V3IYJ0</accession>
<protein>
    <submittedName>
        <fullName evidence="4">TetR/AcrR family transcriptional regulator</fullName>
    </submittedName>
</protein>
<evidence type="ECO:0000259" key="3">
    <source>
        <dbReference type="PROSITE" id="PS50977"/>
    </source>
</evidence>
<dbReference type="Proteomes" id="UP000297454">
    <property type="component" value="Unassembled WGS sequence"/>
</dbReference>
<proteinExistence type="predicted"/>